<evidence type="ECO:0000313" key="3">
    <source>
        <dbReference type="EMBL" id="KAF2745143.1"/>
    </source>
</evidence>
<dbReference type="SUPFAM" id="SSF46934">
    <property type="entry name" value="UBA-like"/>
    <property type="match status" value="1"/>
</dbReference>
<dbReference type="SMART" id="SM00165">
    <property type="entry name" value="UBA"/>
    <property type="match status" value="1"/>
</dbReference>
<sequence length="633" mass="68911">MRVIQDSDEEGEEIEADPNDGLHVSNTPCAAGTNSAEALRWAFQAAHRDHFQTQTDNSGSEKSAMRPPAVLLSQGHGSASTRPHLPLGSPLSVTKSETPPASHDERQKGKDWELPATIHQDYTDHEPMALFPEPSSTVSNTTLTQERLLREVMAPEFLGLESDHGLDTAALQPQYEIQKSSIPWSDYIKTPSEHQGSNSVPQSTGVLNLPEPSPKPAPDTFARRITSPMKDSLPVDERRSTDLPVHPRKKRKITPEVIADDNLEGITVEMYKPRPSRSRSSGTPLTQPLDYSVKPEKSGRKPARRSKTTGEIKSPQRLATPDKVQEIKAMGFTPIRSRRALELNNGDITQSVDWLLSHAFSEEKDELAPPSPPMPTEKKKPKKPGRPKVIPVAQPAVPPQGDGEAFLEIATSPGVADSNSRAGSKGQSGLEDTNAMIQTSPAGVAVVIPRLDAKDAMSESGIRATSPSTHHAGASPEVTYDPTTINKSLRNDEGAAKEEGRIQPTPKPPRNQKRGRGRPKTGKAAQTPVEQPEALRSDVCEIQTKQVEPLKSDEKLTDLEQERHHAPASIADAPAADLANAEQPMVNEQRNTPDRQMQTAKGIASPLSKGKVPYRVGLSKRARIAPLLRVVRK</sequence>
<evidence type="ECO:0000256" key="1">
    <source>
        <dbReference type="SAM" id="MobiDB-lite"/>
    </source>
</evidence>
<dbReference type="EMBL" id="MU006584">
    <property type="protein sequence ID" value="KAF2745143.1"/>
    <property type="molecule type" value="Genomic_DNA"/>
</dbReference>
<feature type="compositionally biased region" description="Basic and acidic residues" evidence="1">
    <location>
        <begin position="102"/>
        <end position="113"/>
    </location>
</feature>
<dbReference type="InterPro" id="IPR015940">
    <property type="entry name" value="UBA"/>
</dbReference>
<feature type="domain" description="UBA" evidence="2">
    <location>
        <begin position="313"/>
        <end position="358"/>
    </location>
</feature>
<proteinExistence type="predicted"/>
<feature type="compositionally biased region" description="Basic residues" evidence="1">
    <location>
        <begin position="510"/>
        <end position="521"/>
    </location>
</feature>
<feature type="compositionally biased region" description="Polar residues" evidence="1">
    <location>
        <begin position="193"/>
        <end position="206"/>
    </location>
</feature>
<feature type="compositionally biased region" description="Polar residues" evidence="1">
    <location>
        <begin position="586"/>
        <end position="599"/>
    </location>
</feature>
<feature type="region of interest" description="Disordered" evidence="1">
    <location>
        <begin position="456"/>
        <end position="610"/>
    </location>
</feature>
<feature type="compositionally biased region" description="Basic and acidic residues" evidence="1">
    <location>
        <begin position="489"/>
        <end position="501"/>
    </location>
</feature>
<feature type="compositionally biased region" description="Basic and acidic residues" evidence="1">
    <location>
        <begin position="548"/>
        <end position="565"/>
    </location>
</feature>
<dbReference type="Proteomes" id="UP000799440">
    <property type="component" value="Unassembled WGS sequence"/>
</dbReference>
<feature type="compositionally biased region" description="Acidic residues" evidence="1">
    <location>
        <begin position="1"/>
        <end position="18"/>
    </location>
</feature>
<feature type="region of interest" description="Disordered" evidence="1">
    <location>
        <begin position="362"/>
        <end position="444"/>
    </location>
</feature>
<keyword evidence="4" id="KW-1185">Reference proteome</keyword>
<organism evidence="3 4">
    <name type="scientific">Sporormia fimetaria CBS 119925</name>
    <dbReference type="NCBI Taxonomy" id="1340428"/>
    <lineage>
        <taxon>Eukaryota</taxon>
        <taxon>Fungi</taxon>
        <taxon>Dikarya</taxon>
        <taxon>Ascomycota</taxon>
        <taxon>Pezizomycotina</taxon>
        <taxon>Dothideomycetes</taxon>
        <taxon>Pleosporomycetidae</taxon>
        <taxon>Pleosporales</taxon>
        <taxon>Sporormiaceae</taxon>
        <taxon>Sporormia</taxon>
    </lineage>
</organism>
<name>A0A6A6V500_9PLEO</name>
<feature type="compositionally biased region" description="Polar residues" evidence="1">
    <location>
        <begin position="417"/>
        <end position="441"/>
    </location>
</feature>
<feature type="compositionally biased region" description="Polar residues" evidence="1">
    <location>
        <begin position="52"/>
        <end position="61"/>
    </location>
</feature>
<reference evidence="3" key="1">
    <citation type="journal article" date="2020" name="Stud. Mycol.">
        <title>101 Dothideomycetes genomes: a test case for predicting lifestyles and emergence of pathogens.</title>
        <authorList>
            <person name="Haridas S."/>
            <person name="Albert R."/>
            <person name="Binder M."/>
            <person name="Bloem J."/>
            <person name="Labutti K."/>
            <person name="Salamov A."/>
            <person name="Andreopoulos B."/>
            <person name="Baker S."/>
            <person name="Barry K."/>
            <person name="Bills G."/>
            <person name="Bluhm B."/>
            <person name="Cannon C."/>
            <person name="Castanera R."/>
            <person name="Culley D."/>
            <person name="Daum C."/>
            <person name="Ezra D."/>
            <person name="Gonzalez J."/>
            <person name="Henrissat B."/>
            <person name="Kuo A."/>
            <person name="Liang C."/>
            <person name="Lipzen A."/>
            <person name="Lutzoni F."/>
            <person name="Magnuson J."/>
            <person name="Mondo S."/>
            <person name="Nolan M."/>
            <person name="Ohm R."/>
            <person name="Pangilinan J."/>
            <person name="Park H.-J."/>
            <person name="Ramirez L."/>
            <person name="Alfaro M."/>
            <person name="Sun H."/>
            <person name="Tritt A."/>
            <person name="Yoshinaga Y."/>
            <person name="Zwiers L.-H."/>
            <person name="Turgeon B."/>
            <person name="Goodwin S."/>
            <person name="Spatafora J."/>
            <person name="Crous P."/>
            <person name="Grigoriev I."/>
        </authorList>
    </citation>
    <scope>NUCLEOTIDE SEQUENCE</scope>
    <source>
        <strain evidence="3">CBS 119925</strain>
    </source>
</reference>
<feature type="region of interest" description="Disordered" evidence="1">
    <location>
        <begin position="1"/>
        <end position="30"/>
    </location>
</feature>
<evidence type="ECO:0000313" key="4">
    <source>
        <dbReference type="Proteomes" id="UP000799440"/>
    </source>
</evidence>
<feature type="region of interest" description="Disordered" evidence="1">
    <location>
        <begin position="186"/>
        <end position="324"/>
    </location>
</feature>
<accession>A0A6A6V500</accession>
<feature type="region of interest" description="Disordered" evidence="1">
    <location>
        <begin position="47"/>
        <end position="114"/>
    </location>
</feature>
<dbReference type="AlphaFoldDB" id="A0A6A6V500"/>
<feature type="compositionally biased region" description="Low complexity" evidence="1">
    <location>
        <begin position="567"/>
        <end position="581"/>
    </location>
</feature>
<dbReference type="OrthoDB" id="5404794at2759"/>
<dbReference type="PROSITE" id="PS50030">
    <property type="entry name" value="UBA"/>
    <property type="match status" value="1"/>
</dbReference>
<dbReference type="Gene3D" id="1.10.8.10">
    <property type="entry name" value="DNA helicase RuvA subunit, C-terminal domain"/>
    <property type="match status" value="1"/>
</dbReference>
<dbReference type="InterPro" id="IPR009060">
    <property type="entry name" value="UBA-like_sf"/>
</dbReference>
<protein>
    <recommendedName>
        <fullName evidence="2">UBA domain-containing protein</fullName>
    </recommendedName>
</protein>
<gene>
    <name evidence="3" type="ORF">M011DRAFT_479293</name>
</gene>
<evidence type="ECO:0000259" key="2">
    <source>
        <dbReference type="PROSITE" id="PS50030"/>
    </source>
</evidence>